<accession>A0ABD1IHM4</accession>
<feature type="region of interest" description="Disordered" evidence="2">
    <location>
        <begin position="284"/>
        <end position="331"/>
    </location>
</feature>
<dbReference type="SUPFAM" id="SSF82153">
    <property type="entry name" value="FAS1 domain"/>
    <property type="match status" value="1"/>
</dbReference>
<protein>
    <recommendedName>
        <fullName evidence="4">FAS1 domain-containing protein</fullName>
    </recommendedName>
</protein>
<dbReference type="InterPro" id="IPR000782">
    <property type="entry name" value="FAS1_domain"/>
</dbReference>
<feature type="compositionally biased region" description="Basic residues" evidence="2">
    <location>
        <begin position="305"/>
        <end position="331"/>
    </location>
</feature>
<feature type="signal peptide" evidence="3">
    <location>
        <begin position="1"/>
        <end position="21"/>
    </location>
</feature>
<organism evidence="5 6">
    <name type="scientific">Salvia divinorum</name>
    <name type="common">Maria pastora</name>
    <name type="synonym">Diviner's sage</name>
    <dbReference type="NCBI Taxonomy" id="28513"/>
    <lineage>
        <taxon>Eukaryota</taxon>
        <taxon>Viridiplantae</taxon>
        <taxon>Streptophyta</taxon>
        <taxon>Embryophyta</taxon>
        <taxon>Tracheophyta</taxon>
        <taxon>Spermatophyta</taxon>
        <taxon>Magnoliopsida</taxon>
        <taxon>eudicotyledons</taxon>
        <taxon>Gunneridae</taxon>
        <taxon>Pentapetalae</taxon>
        <taxon>asterids</taxon>
        <taxon>lamiids</taxon>
        <taxon>Lamiales</taxon>
        <taxon>Lamiaceae</taxon>
        <taxon>Nepetoideae</taxon>
        <taxon>Mentheae</taxon>
        <taxon>Salviinae</taxon>
        <taxon>Salvia</taxon>
        <taxon>Salvia subgen. Calosphace</taxon>
    </lineage>
</organism>
<name>A0ABD1IHM4_SALDI</name>
<reference evidence="5 6" key="1">
    <citation type="submission" date="2024-06" db="EMBL/GenBank/DDBJ databases">
        <title>A chromosome level genome sequence of Diviner's sage (Salvia divinorum).</title>
        <authorList>
            <person name="Ford S.A."/>
            <person name="Ro D.-K."/>
            <person name="Ness R.W."/>
            <person name="Phillips M.A."/>
        </authorList>
    </citation>
    <scope>NUCLEOTIDE SEQUENCE [LARGE SCALE GENOMIC DNA]</scope>
    <source>
        <strain evidence="5">SAF-2024a</strain>
        <tissue evidence="5">Leaf</tissue>
    </source>
</reference>
<proteinExistence type="inferred from homology"/>
<evidence type="ECO:0000313" key="6">
    <source>
        <dbReference type="Proteomes" id="UP001567538"/>
    </source>
</evidence>
<dbReference type="Pfam" id="PF02469">
    <property type="entry name" value="Fasciclin"/>
    <property type="match status" value="1"/>
</dbReference>
<feature type="chain" id="PRO_5044746502" description="FAS1 domain-containing protein" evidence="3">
    <location>
        <begin position="22"/>
        <end position="331"/>
    </location>
</feature>
<keyword evidence="3" id="KW-0732">Signal</keyword>
<dbReference type="PANTHER" id="PTHR33985">
    <property type="entry name" value="OS02G0491300 PROTEIN-RELATED"/>
    <property type="match status" value="1"/>
</dbReference>
<sequence>MAFPFSSTLLFLLLLSTTASAVNSPTRSREFDDMLQSLRSYGYTLFTNGIATSDLKYELLSVASAAADFTLFAPRDELLYALDMAADAAFYVSTLRYHVISSRHTFAGLKNLSAPFLDTLLPDYAVLIGKVRDVDADSDRASVGLIVNGVRIAYPDLFLGSRIAVHGIEGILLTGLNMSRDLEDVSGHFPPLGSPAPALHAIPAPTPASNDSNIPTEEPNSPTPAAAPAKGIRKANVPAPPVATFIGIIPSKGIQKANAPVPAAAAFSGNIPASAIDRNDVPAAASQEWAATPTISQEQIEKMKRLGMKTPGKRLRKGRRRHRRRKELRDL</sequence>
<comment type="similarity">
    <text evidence="1">Belongs to the fasciclin-like AGP family.</text>
</comment>
<comment type="caution">
    <text evidence="5">The sequence shown here is derived from an EMBL/GenBank/DDBJ whole genome shotgun (WGS) entry which is preliminary data.</text>
</comment>
<keyword evidence="6" id="KW-1185">Reference proteome</keyword>
<dbReference type="AlphaFoldDB" id="A0ABD1IHM4"/>
<evidence type="ECO:0000313" key="5">
    <source>
        <dbReference type="EMBL" id="KAL1567950.1"/>
    </source>
</evidence>
<feature type="domain" description="FAS1" evidence="4">
    <location>
        <begin position="18"/>
        <end position="172"/>
    </location>
</feature>
<evidence type="ECO:0000256" key="3">
    <source>
        <dbReference type="SAM" id="SignalP"/>
    </source>
</evidence>
<dbReference type="Gene3D" id="2.30.180.10">
    <property type="entry name" value="FAS1 domain"/>
    <property type="match status" value="1"/>
</dbReference>
<feature type="region of interest" description="Disordered" evidence="2">
    <location>
        <begin position="196"/>
        <end position="231"/>
    </location>
</feature>
<dbReference type="EMBL" id="JBEAFC010000002">
    <property type="protein sequence ID" value="KAL1567950.1"/>
    <property type="molecule type" value="Genomic_DNA"/>
</dbReference>
<dbReference type="PROSITE" id="PS50213">
    <property type="entry name" value="FAS1"/>
    <property type="match status" value="1"/>
</dbReference>
<dbReference type="InterPro" id="IPR052806">
    <property type="entry name" value="Fasciclin-like_AGP"/>
</dbReference>
<dbReference type="Proteomes" id="UP001567538">
    <property type="component" value="Unassembled WGS sequence"/>
</dbReference>
<evidence type="ECO:0000256" key="2">
    <source>
        <dbReference type="SAM" id="MobiDB-lite"/>
    </source>
</evidence>
<gene>
    <name evidence="5" type="ORF">AAHA92_03368</name>
</gene>
<dbReference type="SMART" id="SM00554">
    <property type="entry name" value="FAS1"/>
    <property type="match status" value="1"/>
</dbReference>
<feature type="compositionally biased region" description="Polar residues" evidence="2">
    <location>
        <begin position="207"/>
        <end position="220"/>
    </location>
</feature>
<evidence type="ECO:0000256" key="1">
    <source>
        <dbReference type="ARBA" id="ARBA00007843"/>
    </source>
</evidence>
<dbReference type="InterPro" id="IPR036378">
    <property type="entry name" value="FAS1_dom_sf"/>
</dbReference>
<evidence type="ECO:0000259" key="4">
    <source>
        <dbReference type="PROSITE" id="PS50213"/>
    </source>
</evidence>
<dbReference type="PANTHER" id="PTHR33985:SF15">
    <property type="entry name" value="FASCICLIN-LIKE ARABINOGALACTAN PROTEIN 19"/>
    <property type="match status" value="1"/>
</dbReference>